<dbReference type="PROSITE" id="PS50043">
    <property type="entry name" value="HTH_LUXR_2"/>
    <property type="match status" value="1"/>
</dbReference>
<dbReference type="InterPro" id="IPR016032">
    <property type="entry name" value="Sig_transdc_resp-reg_C-effctor"/>
</dbReference>
<keyword evidence="1" id="KW-0805">Transcription regulation</keyword>
<evidence type="ECO:0000256" key="2">
    <source>
        <dbReference type="ARBA" id="ARBA00023125"/>
    </source>
</evidence>
<comment type="caution">
    <text evidence="5">The sequence shown here is derived from an EMBL/GenBank/DDBJ whole genome shotgun (WGS) entry which is preliminary data.</text>
</comment>
<dbReference type="EMBL" id="JBHTGL010000008">
    <property type="protein sequence ID" value="MFD0626787.1"/>
    <property type="molecule type" value="Genomic_DNA"/>
</dbReference>
<keyword evidence="3" id="KW-0804">Transcription</keyword>
<evidence type="ECO:0000256" key="1">
    <source>
        <dbReference type="ARBA" id="ARBA00023015"/>
    </source>
</evidence>
<dbReference type="Gene3D" id="1.10.10.10">
    <property type="entry name" value="Winged helix-like DNA-binding domain superfamily/Winged helix DNA-binding domain"/>
    <property type="match status" value="1"/>
</dbReference>
<keyword evidence="6" id="KW-1185">Reference proteome</keyword>
<dbReference type="PANTHER" id="PTHR44688:SF16">
    <property type="entry name" value="DNA-BINDING TRANSCRIPTIONAL ACTIVATOR DEVR_DOSR"/>
    <property type="match status" value="1"/>
</dbReference>
<dbReference type="InterPro" id="IPR000792">
    <property type="entry name" value="Tscrpt_reg_LuxR_C"/>
</dbReference>
<dbReference type="SMART" id="SM00421">
    <property type="entry name" value="HTH_LUXR"/>
    <property type="match status" value="1"/>
</dbReference>
<dbReference type="Proteomes" id="UP001596915">
    <property type="component" value="Unassembled WGS sequence"/>
</dbReference>
<dbReference type="InterPro" id="IPR036388">
    <property type="entry name" value="WH-like_DNA-bd_sf"/>
</dbReference>
<evidence type="ECO:0000313" key="5">
    <source>
        <dbReference type="EMBL" id="MFD0626787.1"/>
    </source>
</evidence>
<reference evidence="6" key="1">
    <citation type="journal article" date="2019" name="Int. J. Syst. Evol. Microbiol.">
        <title>The Global Catalogue of Microorganisms (GCM) 10K type strain sequencing project: providing services to taxonomists for standard genome sequencing and annotation.</title>
        <authorList>
            <consortium name="The Broad Institute Genomics Platform"/>
            <consortium name="The Broad Institute Genome Sequencing Center for Infectious Disease"/>
            <person name="Wu L."/>
            <person name="Ma J."/>
        </authorList>
    </citation>
    <scope>NUCLEOTIDE SEQUENCE [LARGE SCALE GENOMIC DNA]</scope>
    <source>
        <strain evidence="6">JCM 12607</strain>
    </source>
</reference>
<dbReference type="SUPFAM" id="SSF46894">
    <property type="entry name" value="C-terminal effector domain of the bipartite response regulators"/>
    <property type="match status" value="1"/>
</dbReference>
<evidence type="ECO:0000313" key="6">
    <source>
        <dbReference type="Proteomes" id="UP001596915"/>
    </source>
</evidence>
<dbReference type="PANTHER" id="PTHR44688">
    <property type="entry name" value="DNA-BINDING TRANSCRIPTIONAL ACTIVATOR DEVR_DOSR"/>
    <property type="match status" value="1"/>
</dbReference>
<dbReference type="CDD" id="cd06170">
    <property type="entry name" value="LuxR_C_like"/>
    <property type="match status" value="1"/>
</dbReference>
<dbReference type="Pfam" id="PF00196">
    <property type="entry name" value="GerE"/>
    <property type="match status" value="1"/>
</dbReference>
<proteinExistence type="predicted"/>
<evidence type="ECO:0000256" key="3">
    <source>
        <dbReference type="ARBA" id="ARBA00023163"/>
    </source>
</evidence>
<evidence type="ECO:0000259" key="4">
    <source>
        <dbReference type="PROSITE" id="PS50043"/>
    </source>
</evidence>
<organism evidence="5 6">
    <name type="scientific">Streptomyces sanglieri</name>
    <dbReference type="NCBI Taxonomy" id="193460"/>
    <lineage>
        <taxon>Bacteria</taxon>
        <taxon>Bacillati</taxon>
        <taxon>Actinomycetota</taxon>
        <taxon>Actinomycetes</taxon>
        <taxon>Kitasatosporales</taxon>
        <taxon>Streptomycetaceae</taxon>
        <taxon>Streptomyces</taxon>
    </lineage>
</organism>
<feature type="domain" description="HTH luxR-type" evidence="4">
    <location>
        <begin position="1"/>
        <end position="67"/>
    </location>
</feature>
<keyword evidence="2" id="KW-0238">DNA-binding</keyword>
<accession>A0ABW2X288</accession>
<protein>
    <submittedName>
        <fullName evidence="5">Response regulator transcription factor</fullName>
    </submittedName>
</protein>
<name>A0ABW2X288_9ACTN</name>
<gene>
    <name evidence="5" type="ORF">ACFQ2K_32910</name>
</gene>
<dbReference type="PRINTS" id="PR00038">
    <property type="entry name" value="HTHLUXR"/>
</dbReference>
<sequence length="69" mass="7640">MRFRTQGLTHPREQQVLALLAQGFSNKQIARRIGISEHGAKRHVTNLLAKLNSPNRTLAVALALQEGLV</sequence>